<reference evidence="7" key="1">
    <citation type="journal article" date="2018" name="Nat. Microbiol.">
        <title>Leveraging single-cell genomics to expand the fungal tree of life.</title>
        <authorList>
            <person name="Ahrendt S.R."/>
            <person name="Quandt C.A."/>
            <person name="Ciobanu D."/>
            <person name="Clum A."/>
            <person name="Salamov A."/>
            <person name="Andreopoulos B."/>
            <person name="Cheng J.F."/>
            <person name="Woyke T."/>
            <person name="Pelin A."/>
            <person name="Henrissat B."/>
            <person name="Reynolds N.K."/>
            <person name="Benny G.L."/>
            <person name="Smith M.E."/>
            <person name="James T.Y."/>
            <person name="Grigoriev I.V."/>
        </authorList>
    </citation>
    <scope>NUCLEOTIDE SEQUENCE [LARGE SCALE GENOMIC DNA]</scope>
    <source>
        <strain evidence="7">RSA 468</strain>
    </source>
</reference>
<keyword evidence="4" id="KW-0862">Zinc</keyword>
<feature type="binding site" evidence="4">
    <location>
        <position position="246"/>
    </location>
    <ligand>
        <name>Zn(2+)</name>
        <dbReference type="ChEBI" id="CHEBI:29105"/>
    </ligand>
</feature>
<gene>
    <name evidence="6" type="ORF">BJ085DRAFT_15002</name>
</gene>
<dbReference type="STRING" id="215637.A0A4P9ZLM5"/>
<dbReference type="AlphaFoldDB" id="A0A4P9ZLM5"/>
<dbReference type="InterPro" id="IPR026591">
    <property type="entry name" value="Sirtuin_cat_small_dom_sf"/>
</dbReference>
<feature type="binding site" evidence="4">
    <location>
        <position position="243"/>
    </location>
    <ligand>
        <name>Zn(2+)</name>
        <dbReference type="ChEBI" id="CHEBI:29105"/>
    </ligand>
</feature>
<comment type="similarity">
    <text evidence="1">Belongs to the sirtuin family. Class I subfamily.</text>
</comment>
<feature type="binding site" evidence="4">
    <location>
        <position position="221"/>
    </location>
    <ligand>
        <name>Zn(2+)</name>
        <dbReference type="ChEBI" id="CHEBI:29105"/>
    </ligand>
</feature>
<feature type="domain" description="Deacetylase sirtuin-type" evidence="5">
    <location>
        <begin position="56"/>
        <end position="358"/>
    </location>
</feature>
<dbReference type="InterPro" id="IPR026590">
    <property type="entry name" value="Ssirtuin_cat_dom"/>
</dbReference>
<evidence type="ECO:0000256" key="4">
    <source>
        <dbReference type="PROSITE-ProRule" id="PRU00236"/>
    </source>
</evidence>
<dbReference type="GO" id="GO:0046872">
    <property type="term" value="F:metal ion binding"/>
    <property type="evidence" value="ECO:0007669"/>
    <property type="project" value="UniProtKB-KW"/>
</dbReference>
<dbReference type="InterPro" id="IPR050134">
    <property type="entry name" value="NAD-dep_sirtuin_deacylases"/>
</dbReference>
<dbReference type="GO" id="GO:0017136">
    <property type="term" value="F:histone deacetylase activity, NAD-dependent"/>
    <property type="evidence" value="ECO:0007669"/>
    <property type="project" value="TreeGrafter"/>
</dbReference>
<evidence type="ECO:0000256" key="2">
    <source>
        <dbReference type="ARBA" id="ARBA00022679"/>
    </source>
</evidence>
<dbReference type="InterPro" id="IPR003000">
    <property type="entry name" value="Sirtuin"/>
</dbReference>
<evidence type="ECO:0000313" key="6">
    <source>
        <dbReference type="EMBL" id="RKP33998.1"/>
    </source>
</evidence>
<dbReference type="PANTHER" id="PTHR11085">
    <property type="entry name" value="NAD-DEPENDENT PROTEIN DEACYLASE SIRTUIN-5, MITOCHONDRIAL-RELATED"/>
    <property type="match status" value="1"/>
</dbReference>
<keyword evidence="2" id="KW-0808">Transferase</keyword>
<organism evidence="6 7">
    <name type="scientific">Dimargaris cristalligena</name>
    <dbReference type="NCBI Taxonomy" id="215637"/>
    <lineage>
        <taxon>Eukaryota</taxon>
        <taxon>Fungi</taxon>
        <taxon>Fungi incertae sedis</taxon>
        <taxon>Zoopagomycota</taxon>
        <taxon>Kickxellomycotina</taxon>
        <taxon>Dimargaritomycetes</taxon>
        <taxon>Dimargaritales</taxon>
        <taxon>Dimargaritaceae</taxon>
        <taxon>Dimargaris</taxon>
    </lineage>
</organism>
<dbReference type="GO" id="GO:0005634">
    <property type="term" value="C:nucleus"/>
    <property type="evidence" value="ECO:0007669"/>
    <property type="project" value="TreeGrafter"/>
</dbReference>
<proteinExistence type="inferred from homology"/>
<name>A0A4P9ZLM5_9FUNG</name>
<keyword evidence="7" id="KW-1185">Reference proteome</keyword>
<dbReference type="PROSITE" id="PS50305">
    <property type="entry name" value="SIRTUIN"/>
    <property type="match status" value="1"/>
</dbReference>
<evidence type="ECO:0000256" key="1">
    <source>
        <dbReference type="ARBA" id="ARBA00006924"/>
    </source>
</evidence>
<evidence type="ECO:0000259" key="5">
    <source>
        <dbReference type="PROSITE" id="PS50305"/>
    </source>
</evidence>
<dbReference type="GO" id="GO:0070403">
    <property type="term" value="F:NAD+ binding"/>
    <property type="evidence" value="ECO:0007669"/>
    <property type="project" value="InterPro"/>
</dbReference>
<dbReference type="Gene3D" id="3.40.50.1220">
    <property type="entry name" value="TPP-binding domain"/>
    <property type="match status" value="1"/>
</dbReference>
<keyword evidence="3" id="KW-0520">NAD</keyword>
<feature type="non-terminal residue" evidence="6">
    <location>
        <position position="358"/>
    </location>
</feature>
<evidence type="ECO:0000313" key="7">
    <source>
        <dbReference type="Proteomes" id="UP000268162"/>
    </source>
</evidence>
<dbReference type="Gene3D" id="3.30.1600.10">
    <property type="entry name" value="SIR2/SIRT2 'Small Domain"/>
    <property type="match status" value="1"/>
</dbReference>
<dbReference type="SUPFAM" id="SSF52467">
    <property type="entry name" value="DHS-like NAD/FAD-binding domain"/>
    <property type="match status" value="1"/>
</dbReference>
<dbReference type="InterPro" id="IPR029035">
    <property type="entry name" value="DHS-like_NAD/FAD-binding_dom"/>
</dbReference>
<protein>
    <submittedName>
        <fullName evidence="6">DHS-like NAD/FAD-binding domain-containing protein</fullName>
    </submittedName>
</protein>
<accession>A0A4P9ZLM5</accession>
<dbReference type="Proteomes" id="UP000268162">
    <property type="component" value="Unassembled WGS sequence"/>
</dbReference>
<keyword evidence="4" id="KW-0479">Metal-binding</keyword>
<evidence type="ECO:0000256" key="3">
    <source>
        <dbReference type="ARBA" id="ARBA00023027"/>
    </source>
</evidence>
<dbReference type="EMBL" id="ML003414">
    <property type="protein sequence ID" value="RKP33998.1"/>
    <property type="molecule type" value="Genomic_DNA"/>
</dbReference>
<feature type="binding site" evidence="4">
    <location>
        <position position="218"/>
    </location>
    <ligand>
        <name>Zn(2+)</name>
        <dbReference type="ChEBI" id="CHEBI:29105"/>
    </ligand>
</feature>
<dbReference type="PANTHER" id="PTHR11085:SF8">
    <property type="entry name" value="NAD-DEPENDENT HISTONE DEACETYLASE HST3"/>
    <property type="match status" value="1"/>
</dbReference>
<dbReference type="Pfam" id="PF02146">
    <property type="entry name" value="SIR2"/>
    <property type="match status" value="2"/>
</dbReference>
<feature type="active site" description="Proton acceptor" evidence="4">
    <location>
        <position position="210"/>
    </location>
</feature>
<sequence length="358" mass="39630">MTQYIPFSKRHCTCSSSRSCHSDPSPSLAAKARYSNPKLSTPAPDLPTPSTCLAHSSAARLEIEKVAKLILASKRCVVVSGAGISCSAGIPDFRSSSGLFSTLKEQHGNHINQGRDLFDAQLFNSETTTRIFHQFIGQFKQSIENVQPTPTHQFLSWLHSQGRLTRWYTQNIDGLEAKTGLSPPTHLHPSYPCTPSRISRDHKSTVVPLHGDLDQLVCPLCSTYYPFTPAFFSSYQQGEAPICPHCAKLNDNRLEAGRRPISVGKLRPNIVLYNEPHPSGELIAKVMNTDVRLKPDLLLILGTRLNVHGCKALVKAMARTVRQQKHGKIIMVNLDPIQSKEWDDLIDIQVLGPADDLI</sequence>